<comment type="caution">
    <text evidence="2">The sequence shown here is derived from an EMBL/GenBank/DDBJ whole genome shotgun (WGS) entry which is preliminary data.</text>
</comment>
<dbReference type="RefSeq" id="WP_191144541.1">
    <property type="nucleotide sequence ID" value="NZ_JACXAF010000009.1"/>
</dbReference>
<dbReference type="Proteomes" id="UP000638014">
    <property type="component" value="Unassembled WGS sequence"/>
</dbReference>
<evidence type="ECO:0000256" key="1">
    <source>
        <dbReference type="SAM" id="Coils"/>
    </source>
</evidence>
<organism evidence="2 3">
    <name type="scientific">Neiella litorisoli</name>
    <dbReference type="NCBI Taxonomy" id="2771431"/>
    <lineage>
        <taxon>Bacteria</taxon>
        <taxon>Pseudomonadati</taxon>
        <taxon>Pseudomonadota</taxon>
        <taxon>Gammaproteobacteria</taxon>
        <taxon>Alteromonadales</taxon>
        <taxon>Echinimonadaceae</taxon>
        <taxon>Neiella</taxon>
    </lineage>
</organism>
<keyword evidence="1" id="KW-0175">Coiled coil</keyword>
<sequence>MSAALSPQPDAFPLPFSGTLDAAYVAPVAAPWYEAMTGAAIRAPSKRVARTMGIRSESSEPVELATPYQELAVLRQSEAIAKLCVELHHASLLGDAEIDAVIDAEMGTEAQRLAVCEALSLAMEMLQTKVAEEHEKVTSLCLSQDVSLSDDYSQWLNQQLMPHLIIDSESYGSVEHLDLRIVHPNVLAACGVEFCGLSDDLKLLVYQSLQVLRRYNCMSMDTDHVGYFLDCDEMNGVVEALGVTGCTAIGDSDEDETRILAIINDYAEDEYRDLLEAGYDDEDIAYRAIMASQYYLEANKPWAIDIDLANQDERTALQGLQQRLEQHQTQADASEREQAAIDALSKVLKTALIGLTASKAHDAIESGASDIWLGDGRIIGTSDLPDIFEWLNEGIMQSGEYPAASLNLAHPQWLEAINHFILADVLVCYLSDTIA</sequence>
<dbReference type="AlphaFoldDB" id="A0A8J6QRM3"/>
<keyword evidence="3" id="KW-1185">Reference proteome</keyword>
<accession>A0A8J6QRM3</accession>
<gene>
    <name evidence="2" type="ORF">IC617_08345</name>
</gene>
<evidence type="ECO:0000313" key="3">
    <source>
        <dbReference type="Proteomes" id="UP000638014"/>
    </source>
</evidence>
<evidence type="ECO:0000313" key="2">
    <source>
        <dbReference type="EMBL" id="MBD1389434.1"/>
    </source>
</evidence>
<feature type="coiled-coil region" evidence="1">
    <location>
        <begin position="310"/>
        <end position="337"/>
    </location>
</feature>
<name>A0A8J6QRM3_9GAMM</name>
<protein>
    <submittedName>
        <fullName evidence="2">Uncharacterized protein</fullName>
    </submittedName>
</protein>
<dbReference type="EMBL" id="JACXAF010000009">
    <property type="protein sequence ID" value="MBD1389434.1"/>
    <property type="molecule type" value="Genomic_DNA"/>
</dbReference>
<proteinExistence type="predicted"/>
<reference evidence="2" key="1">
    <citation type="submission" date="2020-09" db="EMBL/GenBank/DDBJ databases">
        <title>A novel bacterium of genus Neiella, isolated from South China Sea.</title>
        <authorList>
            <person name="Huang H."/>
            <person name="Mo K."/>
            <person name="Hu Y."/>
        </authorList>
    </citation>
    <scope>NUCLEOTIDE SEQUENCE</scope>
    <source>
        <strain evidence="2">HB171785</strain>
    </source>
</reference>